<protein>
    <recommendedName>
        <fullName evidence="4">DDE Tnp4 domain-containing protein</fullName>
    </recommendedName>
</protein>
<dbReference type="PANTHER" id="PTHR34615">
    <property type="entry name" value="PX DOMAIN-CONTAINING PROTEIN"/>
    <property type="match status" value="1"/>
</dbReference>
<evidence type="ECO:0000259" key="4">
    <source>
        <dbReference type="Pfam" id="PF13359"/>
    </source>
</evidence>
<comment type="cofactor">
    <cofactor evidence="1">
        <name>a divalent metal cation</name>
        <dbReference type="ChEBI" id="CHEBI:60240"/>
    </cofactor>
</comment>
<feature type="region of interest" description="Disordered" evidence="3">
    <location>
        <begin position="79"/>
        <end position="117"/>
    </location>
</feature>
<comment type="caution">
    <text evidence="5">The sequence shown here is derived from an EMBL/GenBank/DDBJ whole genome shotgun (WGS) entry which is preliminary data.</text>
</comment>
<dbReference type="AlphaFoldDB" id="A0AAD9UZ29"/>
<feature type="domain" description="DDE Tnp4" evidence="4">
    <location>
        <begin position="367"/>
        <end position="459"/>
    </location>
</feature>
<keyword evidence="2" id="KW-0479">Metal-binding</keyword>
<feature type="compositionally biased region" description="Basic and acidic residues" evidence="3">
    <location>
        <begin position="79"/>
        <end position="90"/>
    </location>
</feature>
<evidence type="ECO:0000256" key="3">
    <source>
        <dbReference type="SAM" id="MobiDB-lite"/>
    </source>
</evidence>
<keyword evidence="6" id="KW-1185">Reference proteome</keyword>
<organism evidence="5 6">
    <name type="scientific">Acropora cervicornis</name>
    <name type="common">Staghorn coral</name>
    <dbReference type="NCBI Taxonomy" id="6130"/>
    <lineage>
        <taxon>Eukaryota</taxon>
        <taxon>Metazoa</taxon>
        <taxon>Cnidaria</taxon>
        <taxon>Anthozoa</taxon>
        <taxon>Hexacorallia</taxon>
        <taxon>Scleractinia</taxon>
        <taxon>Astrocoeniina</taxon>
        <taxon>Acroporidae</taxon>
        <taxon>Acropora</taxon>
    </lineage>
</organism>
<accession>A0AAD9UZ29</accession>
<evidence type="ECO:0000313" key="5">
    <source>
        <dbReference type="EMBL" id="KAK2555181.1"/>
    </source>
</evidence>
<sequence length="461" mass="51892">MEIKYLKQALASLVQPSTKAEVYFRYFEKCDFNTTLEPHFIIKFSEDGVRSMVGIGQNPDGAEEAFSIGEFMSTCIKDHGSTLPDEDRQRRSGRHRGSSSETLDSIESPGASSPCLQDQPLTHSVCNDVRLAIRHLSAALHHECNVRGNIHDTHINLRLFGSLVSDEESPALLGEIRYSTVTPCDGDGLVVGINLDHQEPLENAECTRFYGVDAQELSLTADKVNTLIEFNFSALRRDLRDILTVMLYDDESSSDSSDEEDLDVLFVVTAFGERRILNKKLNIADLSEVQCEEMFRLAYPNRWCDLVDIFGRAEPELSIIFNMIVDDIYTRFYHLLNNLDLVWLVPAHFVQVIHQKAAPLDQCWGFIDGTAQQIARPLQNQHVMFSGHKRLHCLKFQSVIAPNGLIAHLFGPIEGKRHDAFMLGVSGLLPQLQRITKPNGDPYVIYGDPAYGISRHIISPF</sequence>
<name>A0AAD9UZ29_ACRCE</name>
<dbReference type="Pfam" id="PF13359">
    <property type="entry name" value="DDE_Tnp_4"/>
    <property type="match status" value="1"/>
</dbReference>
<evidence type="ECO:0000256" key="1">
    <source>
        <dbReference type="ARBA" id="ARBA00001968"/>
    </source>
</evidence>
<gene>
    <name evidence="5" type="ORF">P5673_023158</name>
</gene>
<dbReference type="PANTHER" id="PTHR34615:SF1">
    <property type="entry name" value="PX DOMAIN-CONTAINING PROTEIN"/>
    <property type="match status" value="1"/>
</dbReference>
<feature type="compositionally biased region" description="Polar residues" evidence="3">
    <location>
        <begin position="101"/>
        <end position="117"/>
    </location>
</feature>
<dbReference type="InterPro" id="IPR027806">
    <property type="entry name" value="HARBI1_dom"/>
</dbReference>
<dbReference type="Proteomes" id="UP001249851">
    <property type="component" value="Unassembled WGS sequence"/>
</dbReference>
<dbReference type="GO" id="GO:0046872">
    <property type="term" value="F:metal ion binding"/>
    <property type="evidence" value="ECO:0007669"/>
    <property type="project" value="UniProtKB-KW"/>
</dbReference>
<evidence type="ECO:0000313" key="6">
    <source>
        <dbReference type="Proteomes" id="UP001249851"/>
    </source>
</evidence>
<dbReference type="EMBL" id="JARQWQ010000064">
    <property type="protein sequence ID" value="KAK2555181.1"/>
    <property type="molecule type" value="Genomic_DNA"/>
</dbReference>
<proteinExistence type="predicted"/>
<reference evidence="5" key="1">
    <citation type="journal article" date="2023" name="G3 (Bethesda)">
        <title>Whole genome assembly and annotation of the endangered Caribbean coral Acropora cervicornis.</title>
        <authorList>
            <person name="Selwyn J.D."/>
            <person name="Vollmer S.V."/>
        </authorList>
    </citation>
    <scope>NUCLEOTIDE SEQUENCE</scope>
    <source>
        <strain evidence="5">K2</strain>
    </source>
</reference>
<reference evidence="5" key="2">
    <citation type="journal article" date="2023" name="Science">
        <title>Genomic signatures of disease resistance in endangered staghorn corals.</title>
        <authorList>
            <person name="Vollmer S.V."/>
            <person name="Selwyn J.D."/>
            <person name="Despard B.A."/>
            <person name="Roesel C.L."/>
        </authorList>
    </citation>
    <scope>NUCLEOTIDE SEQUENCE</scope>
    <source>
        <strain evidence="5">K2</strain>
    </source>
</reference>
<evidence type="ECO:0000256" key="2">
    <source>
        <dbReference type="ARBA" id="ARBA00022723"/>
    </source>
</evidence>